<organism evidence="2 3">
    <name type="scientific">Marmota monax</name>
    <name type="common">Woodchuck</name>
    <dbReference type="NCBI Taxonomy" id="9995"/>
    <lineage>
        <taxon>Eukaryota</taxon>
        <taxon>Metazoa</taxon>
        <taxon>Chordata</taxon>
        <taxon>Craniata</taxon>
        <taxon>Vertebrata</taxon>
        <taxon>Euteleostomi</taxon>
        <taxon>Mammalia</taxon>
        <taxon>Eutheria</taxon>
        <taxon>Euarchontoglires</taxon>
        <taxon>Glires</taxon>
        <taxon>Rodentia</taxon>
        <taxon>Sciuromorpha</taxon>
        <taxon>Sciuridae</taxon>
        <taxon>Xerinae</taxon>
        <taxon>Marmotini</taxon>
        <taxon>Marmota</taxon>
    </lineage>
</organism>
<name>A0A834PZ92_MARMO</name>
<protein>
    <submittedName>
        <fullName evidence="2">Uncharacterized protein</fullName>
    </submittedName>
</protein>
<feature type="compositionally biased region" description="Low complexity" evidence="1">
    <location>
        <begin position="63"/>
        <end position="74"/>
    </location>
</feature>
<reference evidence="2" key="1">
    <citation type="submission" date="2020-08" db="EMBL/GenBank/DDBJ databases">
        <authorList>
            <person name="Shumante A."/>
            <person name="Zimin A.V."/>
            <person name="Puiu D."/>
            <person name="Salzberg S.L."/>
        </authorList>
    </citation>
    <scope>NUCLEOTIDE SEQUENCE</scope>
    <source>
        <strain evidence="2">WC2-LM</strain>
        <tissue evidence="2">Liver</tissue>
    </source>
</reference>
<accession>A0A834PZ92</accession>
<proteinExistence type="predicted"/>
<dbReference type="AlphaFoldDB" id="A0A834PZ92"/>
<sequence>MEGTSQKVDEYMRTWIHWRTSGGKAESGSCADWPRRLGGAWEPGESLGEAEQTLGAAGAQIVDPASRSPADSSPGLEGSSQ</sequence>
<dbReference type="Proteomes" id="UP000662637">
    <property type="component" value="Unassembled WGS sequence"/>
</dbReference>
<feature type="region of interest" description="Disordered" evidence="1">
    <location>
        <begin position="59"/>
        <end position="81"/>
    </location>
</feature>
<comment type="caution">
    <text evidence="2">The sequence shown here is derived from an EMBL/GenBank/DDBJ whole genome shotgun (WGS) entry which is preliminary data.</text>
</comment>
<dbReference type="EMBL" id="WJEC01007763">
    <property type="protein sequence ID" value="KAF7468243.1"/>
    <property type="molecule type" value="Genomic_DNA"/>
</dbReference>
<evidence type="ECO:0000256" key="1">
    <source>
        <dbReference type="SAM" id="MobiDB-lite"/>
    </source>
</evidence>
<evidence type="ECO:0000313" key="2">
    <source>
        <dbReference type="EMBL" id="KAF7468243.1"/>
    </source>
</evidence>
<gene>
    <name evidence="2" type="ORF">GHT09_007642</name>
</gene>
<evidence type="ECO:0000313" key="3">
    <source>
        <dbReference type="Proteomes" id="UP000662637"/>
    </source>
</evidence>